<feature type="transmembrane region" description="Helical" evidence="2">
    <location>
        <begin position="121"/>
        <end position="145"/>
    </location>
</feature>
<feature type="region of interest" description="Disordered" evidence="1">
    <location>
        <begin position="171"/>
        <end position="251"/>
    </location>
</feature>
<dbReference type="VEuPathDB" id="FungiDB:PLEOSDRAFT_1089143"/>
<sequence>MLFRCTFSIYLACLWLCFLPLFMAAPTSTADSSASTSPVSLSRTGTAIFPTSSSASAARPHRTHTPTNIRPTRTRQPSIPSRVGTHISIPRGRPTADSGSSSPFPHESGEFRSHGRKQKPVAIFFEVLGGIAILALLLSLLRCLYSYKRTPRPDRVVDIVERHRLQREMEELRHNQAQRVNRRPASLMEPPPPPYFPRPPSYEEVGNRRALLNHTHASSDSMSSTSSHSSSDSISSVYISQARPRPLHGDG</sequence>
<accession>A0A067NR67</accession>
<keyword evidence="2" id="KW-1133">Transmembrane helix</keyword>
<keyword evidence="2" id="KW-0472">Membrane</keyword>
<evidence type="ECO:0000256" key="2">
    <source>
        <dbReference type="SAM" id="Phobius"/>
    </source>
</evidence>
<feature type="compositionally biased region" description="Polar residues" evidence="1">
    <location>
        <begin position="65"/>
        <end position="79"/>
    </location>
</feature>
<feature type="compositionally biased region" description="Pro residues" evidence="1">
    <location>
        <begin position="189"/>
        <end position="200"/>
    </location>
</feature>
<dbReference type="EMBL" id="KL198007">
    <property type="protein sequence ID" value="KDQ29500.1"/>
    <property type="molecule type" value="Genomic_DNA"/>
</dbReference>
<protein>
    <recommendedName>
        <fullName evidence="6">Transmembrane protein</fullName>
    </recommendedName>
</protein>
<feature type="signal peptide" evidence="3">
    <location>
        <begin position="1"/>
        <end position="24"/>
    </location>
</feature>
<keyword evidence="3" id="KW-0732">Signal</keyword>
<evidence type="ECO:0000313" key="4">
    <source>
        <dbReference type="EMBL" id="KDQ29500.1"/>
    </source>
</evidence>
<reference evidence="5" key="1">
    <citation type="journal article" date="2014" name="Proc. Natl. Acad. Sci. U.S.A.">
        <title>Extensive sampling of basidiomycete genomes demonstrates inadequacy of the white-rot/brown-rot paradigm for wood decay fungi.</title>
        <authorList>
            <person name="Riley R."/>
            <person name="Salamov A.A."/>
            <person name="Brown D.W."/>
            <person name="Nagy L.G."/>
            <person name="Floudas D."/>
            <person name="Held B.W."/>
            <person name="Levasseur A."/>
            <person name="Lombard V."/>
            <person name="Morin E."/>
            <person name="Otillar R."/>
            <person name="Lindquist E.A."/>
            <person name="Sun H."/>
            <person name="LaButti K.M."/>
            <person name="Schmutz J."/>
            <person name="Jabbour D."/>
            <person name="Luo H."/>
            <person name="Baker S.E."/>
            <person name="Pisabarro A.G."/>
            <person name="Walton J.D."/>
            <person name="Blanchette R.A."/>
            <person name="Henrissat B."/>
            <person name="Martin F."/>
            <person name="Cullen D."/>
            <person name="Hibbett D.S."/>
            <person name="Grigoriev I.V."/>
        </authorList>
    </citation>
    <scope>NUCLEOTIDE SEQUENCE [LARGE SCALE GENOMIC DNA]</scope>
    <source>
        <strain evidence="5">PC15</strain>
    </source>
</reference>
<feature type="region of interest" description="Disordered" evidence="1">
    <location>
        <begin position="51"/>
        <end position="115"/>
    </location>
</feature>
<dbReference type="InParanoid" id="A0A067NR67"/>
<dbReference type="HOGENOM" id="CLU_1107491_0_0_1"/>
<dbReference type="AlphaFoldDB" id="A0A067NR67"/>
<organism evidence="4 5">
    <name type="scientific">Pleurotus ostreatus (strain PC15)</name>
    <name type="common">Oyster mushroom</name>
    <dbReference type="NCBI Taxonomy" id="1137138"/>
    <lineage>
        <taxon>Eukaryota</taxon>
        <taxon>Fungi</taxon>
        <taxon>Dikarya</taxon>
        <taxon>Basidiomycota</taxon>
        <taxon>Agaricomycotina</taxon>
        <taxon>Agaricomycetes</taxon>
        <taxon>Agaricomycetidae</taxon>
        <taxon>Agaricales</taxon>
        <taxon>Pleurotineae</taxon>
        <taxon>Pleurotaceae</taxon>
        <taxon>Pleurotus</taxon>
    </lineage>
</organism>
<name>A0A067NR67_PLEO1</name>
<evidence type="ECO:0008006" key="6">
    <source>
        <dbReference type="Google" id="ProtNLM"/>
    </source>
</evidence>
<feature type="compositionally biased region" description="Low complexity" evidence="1">
    <location>
        <begin position="218"/>
        <end position="240"/>
    </location>
</feature>
<keyword evidence="2" id="KW-0812">Transmembrane</keyword>
<proteinExistence type="predicted"/>
<dbReference type="Proteomes" id="UP000027073">
    <property type="component" value="Unassembled WGS sequence"/>
</dbReference>
<evidence type="ECO:0000256" key="1">
    <source>
        <dbReference type="SAM" id="MobiDB-lite"/>
    </source>
</evidence>
<feature type="chain" id="PRO_5001645992" description="Transmembrane protein" evidence="3">
    <location>
        <begin position="25"/>
        <end position="251"/>
    </location>
</feature>
<evidence type="ECO:0000313" key="5">
    <source>
        <dbReference type="Proteomes" id="UP000027073"/>
    </source>
</evidence>
<gene>
    <name evidence="4" type="ORF">PLEOSDRAFT_1089143</name>
</gene>
<evidence type="ECO:0000256" key="3">
    <source>
        <dbReference type="SAM" id="SignalP"/>
    </source>
</evidence>
<dbReference type="OrthoDB" id="3066970at2759"/>